<evidence type="ECO:0000256" key="3">
    <source>
        <dbReference type="ARBA" id="ARBA00023125"/>
    </source>
</evidence>
<dbReference type="Gene3D" id="1.10.287.1120">
    <property type="entry name" value="Bipartite methylase S protein"/>
    <property type="match status" value="1"/>
</dbReference>
<evidence type="ECO:0000313" key="5">
    <source>
        <dbReference type="EMBL" id="PBK04214.1"/>
    </source>
</evidence>
<protein>
    <recommendedName>
        <fullName evidence="4">Type I restriction modification DNA specificity domain-containing protein</fullName>
    </recommendedName>
</protein>
<dbReference type="Pfam" id="PF01420">
    <property type="entry name" value="Methylase_S"/>
    <property type="match status" value="2"/>
</dbReference>
<dbReference type="InterPro" id="IPR052021">
    <property type="entry name" value="Type-I_RS_S_subunit"/>
</dbReference>
<feature type="domain" description="Type I restriction modification DNA specificity" evidence="4">
    <location>
        <begin position="18"/>
        <end position="181"/>
    </location>
</feature>
<dbReference type="GO" id="GO:0003677">
    <property type="term" value="F:DNA binding"/>
    <property type="evidence" value="ECO:0007669"/>
    <property type="project" value="UniProtKB-KW"/>
</dbReference>
<evidence type="ECO:0000313" key="6">
    <source>
        <dbReference type="Proteomes" id="UP000242313"/>
    </source>
</evidence>
<dbReference type="CDD" id="cd17268">
    <property type="entry name" value="RMtype1_S_Ara36733I_TRD1-CR1_like"/>
    <property type="match status" value="1"/>
</dbReference>
<evidence type="ECO:0000259" key="4">
    <source>
        <dbReference type="Pfam" id="PF01420"/>
    </source>
</evidence>
<comment type="similarity">
    <text evidence="1">Belongs to the type-I restriction system S methylase family.</text>
</comment>
<dbReference type="PANTHER" id="PTHR30408:SF12">
    <property type="entry name" value="TYPE I RESTRICTION ENZYME MJAVIII SPECIFICITY SUBUNIT"/>
    <property type="match status" value="1"/>
</dbReference>
<dbReference type="SUPFAM" id="SSF116734">
    <property type="entry name" value="DNA methylase specificity domain"/>
    <property type="match status" value="2"/>
</dbReference>
<dbReference type="InterPro" id="IPR044946">
    <property type="entry name" value="Restrct_endonuc_typeI_TRD_sf"/>
</dbReference>
<dbReference type="AlphaFoldDB" id="A0A2A3MI41"/>
<gene>
    <name evidence="5" type="ORF">CNQ84_11310</name>
</gene>
<dbReference type="InterPro" id="IPR000055">
    <property type="entry name" value="Restrct_endonuc_typeI_TRD"/>
</dbReference>
<proteinExistence type="inferred from homology"/>
<dbReference type="RefSeq" id="WP_096004967.1">
    <property type="nucleotide sequence ID" value="NZ_NTMR01000012.1"/>
</dbReference>
<accession>A0A2A3MI41</accession>
<name>A0A2A3MI41_9PSED</name>
<keyword evidence="3" id="KW-0238">DNA-binding</keyword>
<dbReference type="Proteomes" id="UP000242313">
    <property type="component" value="Unassembled WGS sequence"/>
</dbReference>
<keyword evidence="2" id="KW-0680">Restriction system</keyword>
<dbReference type="CDD" id="cd17254">
    <property type="entry name" value="RMtype1_S_FclI-TRD1-CR1_like"/>
    <property type="match status" value="1"/>
</dbReference>
<dbReference type="Gene3D" id="3.90.220.20">
    <property type="entry name" value="DNA methylase specificity domains"/>
    <property type="match status" value="2"/>
</dbReference>
<sequence length="412" mass="45960">MSADLILGYKQTEIGIIPEDWGIAQIKEVCTLINGRGFKPHEWQSNGLPIIRIQNLNGSNEFNYFSGKFDSKILVKYNQLLFAWSGSRGTSFGPHVWKGNDALLNYHTWKIEIKQSRIDSDYFFYALRDLTSHIEGDAHGASALVHTQKSEMEKYFIRVPPLESQRNISKALKDIDALIDGLDKIITKKRDIQQATMQQLLTGRRRLPGFNGEWEVKRLDEIGIFLKGSGVTRDQASSGVLPCVRYGEIYTAHKYILRVFQSFISKEVAANAASLKMGDILFAGSGETKAEIGKCVAYVDNFEAYAGGDIVILRPINSDSTYLGYALNTQEICRQKASKGQGDAVVHISANALSTVEIKLPPKGEQTAIANILSDMDNELATLENRLAKACYMKQGMMQELLTGRIRLSYGN</sequence>
<reference evidence="5 6" key="1">
    <citation type="submission" date="2017-09" db="EMBL/GenBank/DDBJ databases">
        <title>Pseudomonas abyssi sp. nov. isolated from Abyssopelagic Water.</title>
        <authorList>
            <person name="Wei Y."/>
        </authorList>
    </citation>
    <scope>NUCLEOTIDE SEQUENCE [LARGE SCALE GENOMIC DNA]</scope>
    <source>
        <strain evidence="5 6">MT5</strain>
    </source>
</reference>
<comment type="caution">
    <text evidence="5">The sequence shown here is derived from an EMBL/GenBank/DDBJ whole genome shotgun (WGS) entry which is preliminary data.</text>
</comment>
<organism evidence="5 6">
    <name type="scientific">Pseudomonas abyssi</name>
    <dbReference type="NCBI Taxonomy" id="170540"/>
    <lineage>
        <taxon>Bacteria</taxon>
        <taxon>Pseudomonadati</taxon>
        <taxon>Pseudomonadota</taxon>
        <taxon>Gammaproteobacteria</taxon>
        <taxon>Pseudomonadales</taxon>
        <taxon>Pseudomonadaceae</taxon>
        <taxon>Pseudomonas</taxon>
    </lineage>
</organism>
<dbReference type="EMBL" id="NTMR01000012">
    <property type="protein sequence ID" value="PBK04214.1"/>
    <property type="molecule type" value="Genomic_DNA"/>
</dbReference>
<dbReference type="GO" id="GO:0009307">
    <property type="term" value="P:DNA restriction-modification system"/>
    <property type="evidence" value="ECO:0007669"/>
    <property type="project" value="UniProtKB-KW"/>
</dbReference>
<feature type="domain" description="Type I restriction modification DNA specificity" evidence="4">
    <location>
        <begin position="212"/>
        <end position="386"/>
    </location>
</feature>
<evidence type="ECO:0000256" key="1">
    <source>
        <dbReference type="ARBA" id="ARBA00010923"/>
    </source>
</evidence>
<keyword evidence="6" id="KW-1185">Reference proteome</keyword>
<dbReference type="PANTHER" id="PTHR30408">
    <property type="entry name" value="TYPE-1 RESTRICTION ENZYME ECOKI SPECIFICITY PROTEIN"/>
    <property type="match status" value="1"/>
</dbReference>
<evidence type="ECO:0000256" key="2">
    <source>
        <dbReference type="ARBA" id="ARBA00022747"/>
    </source>
</evidence>